<reference evidence="1" key="1">
    <citation type="submission" date="2021-02" db="EMBL/GenBank/DDBJ databases">
        <authorList>
            <person name="Nowell W R."/>
        </authorList>
    </citation>
    <scope>NUCLEOTIDE SEQUENCE</scope>
</reference>
<dbReference type="InterPro" id="IPR035979">
    <property type="entry name" value="RBD_domain_sf"/>
</dbReference>
<dbReference type="AlphaFoldDB" id="A0A816BMP5"/>
<proteinExistence type="predicted"/>
<dbReference type="InterPro" id="IPR012677">
    <property type="entry name" value="Nucleotide-bd_a/b_plait_sf"/>
</dbReference>
<evidence type="ECO:0000313" key="1">
    <source>
        <dbReference type="EMBL" id="CAF1613469.1"/>
    </source>
</evidence>
<accession>A0A816BMP5</accession>
<dbReference type="EMBL" id="CAJNOR010007238">
    <property type="protein sequence ID" value="CAF1613469.1"/>
    <property type="molecule type" value="Genomic_DNA"/>
</dbReference>
<dbReference type="Proteomes" id="UP000663828">
    <property type="component" value="Unassembled WGS sequence"/>
</dbReference>
<sequence length="244" mass="28356">MLNLNEKLQSTTVYLGNTRTISDNSLRDYCSKFGLLLDCSRRLLSAEQSHLVDFTFVRFLNVQAYSTFLGTSSHILNNGVALDVRPFNEILHPSVPLHVDRKICISYRANSVSLNEIKKYLRTFGTIKHVNSETNANEEKHIYVEFDSAATRNKLLKGKVRQHRIGGHVLNISALLRPTDVDLHRMEKEQDEQKMEIDDPSTLIYLEREYSLQIRQEFDSIEHKISGFLEEKRRNYEEIKKMIP</sequence>
<evidence type="ECO:0000313" key="2">
    <source>
        <dbReference type="Proteomes" id="UP000663828"/>
    </source>
</evidence>
<dbReference type="Gene3D" id="3.30.70.330">
    <property type="match status" value="2"/>
</dbReference>
<evidence type="ECO:0008006" key="3">
    <source>
        <dbReference type="Google" id="ProtNLM"/>
    </source>
</evidence>
<dbReference type="SUPFAM" id="SSF54928">
    <property type="entry name" value="RNA-binding domain, RBD"/>
    <property type="match status" value="1"/>
</dbReference>
<gene>
    <name evidence="1" type="ORF">XAT740_LOCUS49229</name>
</gene>
<comment type="caution">
    <text evidence="1">The sequence shown here is derived from an EMBL/GenBank/DDBJ whole genome shotgun (WGS) entry which is preliminary data.</text>
</comment>
<dbReference type="GO" id="GO:0003676">
    <property type="term" value="F:nucleic acid binding"/>
    <property type="evidence" value="ECO:0007669"/>
    <property type="project" value="InterPro"/>
</dbReference>
<organism evidence="1 2">
    <name type="scientific">Adineta ricciae</name>
    <name type="common">Rotifer</name>
    <dbReference type="NCBI Taxonomy" id="249248"/>
    <lineage>
        <taxon>Eukaryota</taxon>
        <taxon>Metazoa</taxon>
        <taxon>Spiralia</taxon>
        <taxon>Gnathifera</taxon>
        <taxon>Rotifera</taxon>
        <taxon>Eurotatoria</taxon>
        <taxon>Bdelloidea</taxon>
        <taxon>Adinetida</taxon>
        <taxon>Adinetidae</taxon>
        <taxon>Adineta</taxon>
    </lineage>
</organism>
<keyword evidence="2" id="KW-1185">Reference proteome</keyword>
<protein>
    <recommendedName>
        <fullName evidence="3">RRM domain-containing protein</fullName>
    </recommendedName>
</protein>
<name>A0A816BMP5_ADIRI</name>